<keyword evidence="5" id="KW-0999">Mitochondrion inner membrane</keyword>
<evidence type="ECO:0000256" key="3">
    <source>
        <dbReference type="ARBA" id="ARBA00006792"/>
    </source>
</evidence>
<dbReference type="Pfam" id="PF04418">
    <property type="entry name" value="DUF543"/>
    <property type="match status" value="1"/>
</dbReference>
<dbReference type="AlphaFoldDB" id="A0A8T2TNP5"/>
<dbReference type="EMBL" id="CM035417">
    <property type="protein sequence ID" value="KAH7423413.1"/>
    <property type="molecule type" value="Genomic_DNA"/>
</dbReference>
<evidence type="ECO:0000256" key="2">
    <source>
        <dbReference type="ARBA" id="ARBA00004434"/>
    </source>
</evidence>
<dbReference type="InterPro" id="IPR007512">
    <property type="entry name" value="Mic10"/>
</dbReference>
<dbReference type="PANTHER" id="PTHR21304">
    <property type="entry name" value="MICOS COMPLEX SUBUNIT MIC10"/>
    <property type="match status" value="1"/>
</dbReference>
<comment type="caution">
    <text evidence="10">The sequence shown here is derived from an EMBL/GenBank/DDBJ whole genome shotgun (WGS) entry which is preliminary data.</text>
</comment>
<evidence type="ECO:0000313" key="10">
    <source>
        <dbReference type="EMBL" id="KAH7423413.1"/>
    </source>
</evidence>
<evidence type="ECO:0000256" key="7">
    <source>
        <dbReference type="ARBA" id="ARBA00023128"/>
    </source>
</evidence>
<evidence type="ECO:0000256" key="8">
    <source>
        <dbReference type="ARBA" id="ARBA00023136"/>
    </source>
</evidence>
<organism evidence="10 11">
    <name type="scientific">Ceratopteris richardii</name>
    <name type="common">Triangle waterfern</name>
    <dbReference type="NCBI Taxonomy" id="49495"/>
    <lineage>
        <taxon>Eukaryota</taxon>
        <taxon>Viridiplantae</taxon>
        <taxon>Streptophyta</taxon>
        <taxon>Embryophyta</taxon>
        <taxon>Tracheophyta</taxon>
        <taxon>Polypodiopsida</taxon>
        <taxon>Polypodiidae</taxon>
        <taxon>Polypodiales</taxon>
        <taxon>Pteridineae</taxon>
        <taxon>Pteridaceae</taxon>
        <taxon>Parkerioideae</taxon>
        <taxon>Ceratopteris</taxon>
    </lineage>
</organism>
<gene>
    <name evidence="10" type="ORF">KP509_12G054600</name>
</gene>
<comment type="subcellular location">
    <subcellularLocation>
        <location evidence="2">Mitochondrion inner membrane</location>
        <topology evidence="2">Single-pass membrane protein</topology>
    </subcellularLocation>
</comment>
<proteinExistence type="inferred from homology"/>
<evidence type="ECO:0000256" key="4">
    <source>
        <dbReference type="ARBA" id="ARBA00022692"/>
    </source>
</evidence>
<evidence type="ECO:0000313" key="11">
    <source>
        <dbReference type="Proteomes" id="UP000825935"/>
    </source>
</evidence>
<sequence length="184" mass="19658">MNLIIPSVFAFANTRLRTTSATKEREGTENTEDMTGGTPKLDMDAKWDACYDLTLRRFFYSSLVGAASALLFFRSPVTRWGVIAFSAGIGLGSAYTDCSHIMGGALPKWPVPSGGISPSESAVAPHSNPEFMSSSSSLKVSTVTTVTTEEQQQQLEGVDGDDGGAAAALKFIVDWIDDGHTLLR</sequence>
<protein>
    <recommendedName>
        <fullName evidence="12">MICOS complex subunit MIC10</fullName>
    </recommendedName>
</protein>
<evidence type="ECO:0000256" key="6">
    <source>
        <dbReference type="ARBA" id="ARBA00022989"/>
    </source>
</evidence>
<keyword evidence="11" id="KW-1185">Reference proteome</keyword>
<accession>A0A8T2TNP5</accession>
<evidence type="ECO:0000256" key="5">
    <source>
        <dbReference type="ARBA" id="ARBA00022792"/>
    </source>
</evidence>
<comment type="function">
    <text evidence="1">Component of the MICOS complex, a large protein complex of the mitochondrial inner membrane that plays crucial roles in the maintenance of crista junctions, inner membrane architecture, and formation of contact sites to the outer membrane.</text>
</comment>
<keyword evidence="4" id="KW-0812">Transmembrane</keyword>
<name>A0A8T2TNP5_CERRI</name>
<reference evidence="10" key="1">
    <citation type="submission" date="2021-08" db="EMBL/GenBank/DDBJ databases">
        <title>WGS assembly of Ceratopteris richardii.</title>
        <authorList>
            <person name="Marchant D.B."/>
            <person name="Chen G."/>
            <person name="Jenkins J."/>
            <person name="Shu S."/>
            <person name="Leebens-Mack J."/>
            <person name="Grimwood J."/>
            <person name="Schmutz J."/>
            <person name="Soltis P."/>
            <person name="Soltis D."/>
            <person name="Chen Z.-H."/>
        </authorList>
    </citation>
    <scope>NUCLEOTIDE SEQUENCE</scope>
    <source>
        <strain evidence="10">Whitten #5841</strain>
        <tissue evidence="10">Leaf</tissue>
    </source>
</reference>
<dbReference type="PANTHER" id="PTHR21304:SF0">
    <property type="entry name" value="MICOS COMPLEX SUBUNIT MIC10"/>
    <property type="match status" value="1"/>
</dbReference>
<dbReference type="OrthoDB" id="1916310at2759"/>
<keyword evidence="8" id="KW-0472">Membrane</keyword>
<evidence type="ECO:0000256" key="9">
    <source>
        <dbReference type="SAM" id="MobiDB-lite"/>
    </source>
</evidence>
<keyword evidence="7" id="KW-0496">Mitochondrion</keyword>
<dbReference type="GO" id="GO:0061617">
    <property type="term" value="C:MICOS complex"/>
    <property type="evidence" value="ECO:0007669"/>
    <property type="project" value="InterPro"/>
</dbReference>
<evidence type="ECO:0008006" key="12">
    <source>
        <dbReference type="Google" id="ProtNLM"/>
    </source>
</evidence>
<keyword evidence="6" id="KW-1133">Transmembrane helix</keyword>
<comment type="similarity">
    <text evidence="3">Belongs to the MICOS complex subunit Mic10 family.</text>
</comment>
<evidence type="ECO:0000256" key="1">
    <source>
        <dbReference type="ARBA" id="ARBA00002689"/>
    </source>
</evidence>
<dbReference type="Proteomes" id="UP000825935">
    <property type="component" value="Chromosome 12"/>
</dbReference>
<feature type="region of interest" description="Disordered" evidence="9">
    <location>
        <begin position="20"/>
        <end position="39"/>
    </location>
</feature>